<comment type="similarity">
    <text evidence="1">Belongs to the PEP-utilizing enzyme family.</text>
</comment>
<dbReference type="Gene3D" id="3.50.30.10">
    <property type="entry name" value="Phosphohistidine domain"/>
    <property type="match status" value="1"/>
</dbReference>
<name>A0A2M6W4M0_9BACT</name>
<evidence type="ECO:0000256" key="1">
    <source>
        <dbReference type="ARBA" id="ARBA00007837"/>
    </source>
</evidence>
<dbReference type="AlphaFoldDB" id="A0A2M6W4M0"/>
<gene>
    <name evidence="5" type="ORF">COU31_01855</name>
</gene>
<dbReference type="InterPro" id="IPR008279">
    <property type="entry name" value="PEP-util_enz_mobile_dom"/>
</dbReference>
<proteinExistence type="inferred from homology"/>
<dbReference type="GO" id="GO:0008986">
    <property type="term" value="F:pyruvate, water dikinase activity"/>
    <property type="evidence" value="ECO:0007669"/>
    <property type="project" value="InterPro"/>
</dbReference>
<comment type="caution">
    <text evidence="5">The sequence shown here is derived from an EMBL/GenBank/DDBJ whole genome shotgun (WGS) entry which is preliminary data.</text>
</comment>
<dbReference type="Pfam" id="PF00391">
    <property type="entry name" value="PEP-utilizers"/>
    <property type="match status" value="1"/>
</dbReference>
<evidence type="ECO:0000256" key="2">
    <source>
        <dbReference type="ARBA" id="ARBA00022741"/>
    </source>
</evidence>
<dbReference type="InterPro" id="IPR036637">
    <property type="entry name" value="Phosphohistidine_dom_sf"/>
</dbReference>
<sequence length="482" mass="57217">MGKNIRKIQWEKFWTRDFSLLRFWVYMDANRLDWWEKEFGVRFDHCLALPAGDGMTEFYHDKRELKQMQEKIYKKACKDYDTFEKYAKLLFGWMNEFLEFNRGMKKRKLEKLSRKELVDLWDEWYGKYLYWQVGTYFYFVIESIVSDNFFAYLKQIFNNEDELYKFFDLATTSIKMSSNLKKELHLLDLAIKVKENKISFNDAVSLLHIKFCWIPCYDIKDGCYNEEFFRKELSNLNRFNVNFLKIKKKKINSEYKKRKKNFNNFCIFLDNYKGKDRALVINKLIFYKDYRDDKRRQTGYYAKDFLNFLSKKMSISLKSVNYLTPDEIRSYLLFGKEVKNKKIFERIKSGFGLLSLKNGMELIPNEKRLNFFTNQNKNIKGMGVSKGVVDGKVVIVRHSVNLNKINKNSIIVAVSTHPEYYYAMKKCAAIVTDEGGMTSHAAILSREFKKPCVVGTKIASHILKDNDSVIVDANVGKIILKS</sequence>
<dbReference type="EMBL" id="PFBX01000014">
    <property type="protein sequence ID" value="PIT87675.1"/>
    <property type="molecule type" value="Genomic_DNA"/>
</dbReference>
<evidence type="ECO:0000313" key="6">
    <source>
        <dbReference type="Proteomes" id="UP000231183"/>
    </source>
</evidence>
<reference evidence="6" key="1">
    <citation type="submission" date="2017-09" db="EMBL/GenBank/DDBJ databases">
        <title>Depth-based differentiation of microbial function through sediment-hosted aquifers and enrichment of novel symbionts in the deep terrestrial subsurface.</title>
        <authorList>
            <person name="Probst A.J."/>
            <person name="Ladd B."/>
            <person name="Jarett J.K."/>
            <person name="Geller-Mcgrath D.E."/>
            <person name="Sieber C.M.K."/>
            <person name="Emerson J.B."/>
            <person name="Anantharaman K."/>
            <person name="Thomas B.C."/>
            <person name="Malmstrom R."/>
            <person name="Stieglmeier M."/>
            <person name="Klingl A."/>
            <person name="Woyke T."/>
            <person name="Ryan C.M."/>
            <person name="Banfield J.F."/>
        </authorList>
    </citation>
    <scope>NUCLEOTIDE SEQUENCE [LARGE SCALE GENOMIC DNA]</scope>
</reference>
<protein>
    <recommendedName>
        <fullName evidence="4">PEP-utilising enzyme mobile domain-containing protein</fullName>
    </recommendedName>
</protein>
<accession>A0A2M6W4M0</accession>
<dbReference type="PANTHER" id="PTHR43030">
    <property type="entry name" value="PHOSPHOENOLPYRUVATE SYNTHASE"/>
    <property type="match status" value="1"/>
</dbReference>
<dbReference type="GO" id="GO:0005524">
    <property type="term" value="F:ATP binding"/>
    <property type="evidence" value="ECO:0007669"/>
    <property type="project" value="UniProtKB-KW"/>
</dbReference>
<dbReference type="PANTHER" id="PTHR43030:SF1">
    <property type="entry name" value="PHOSPHOENOLPYRUVATE SYNTHASE"/>
    <property type="match status" value="1"/>
</dbReference>
<dbReference type="Proteomes" id="UP000231183">
    <property type="component" value="Unassembled WGS sequence"/>
</dbReference>
<keyword evidence="3" id="KW-0067">ATP-binding</keyword>
<feature type="domain" description="PEP-utilising enzyme mobile" evidence="4">
    <location>
        <begin position="406"/>
        <end position="476"/>
    </location>
</feature>
<dbReference type="InterPro" id="IPR018274">
    <property type="entry name" value="PEP_util_AS"/>
</dbReference>
<evidence type="ECO:0000313" key="5">
    <source>
        <dbReference type="EMBL" id="PIT87675.1"/>
    </source>
</evidence>
<evidence type="ECO:0000259" key="4">
    <source>
        <dbReference type="Pfam" id="PF00391"/>
    </source>
</evidence>
<dbReference type="SUPFAM" id="SSF52009">
    <property type="entry name" value="Phosphohistidine domain"/>
    <property type="match status" value="1"/>
</dbReference>
<dbReference type="InterPro" id="IPR006319">
    <property type="entry name" value="PEP_synth"/>
</dbReference>
<organism evidence="5 6">
    <name type="scientific">Candidatus Magasanikbacteria bacterium CG10_big_fil_rev_8_21_14_0_10_40_10</name>
    <dbReference type="NCBI Taxonomy" id="1974648"/>
    <lineage>
        <taxon>Bacteria</taxon>
        <taxon>Candidatus Magasanikiibacteriota</taxon>
    </lineage>
</organism>
<dbReference type="PROSITE" id="PS00370">
    <property type="entry name" value="PEP_ENZYMES_PHOS_SITE"/>
    <property type="match status" value="1"/>
</dbReference>
<evidence type="ECO:0000256" key="3">
    <source>
        <dbReference type="ARBA" id="ARBA00022840"/>
    </source>
</evidence>
<keyword evidence="2" id="KW-0547">Nucleotide-binding</keyword>